<organism evidence="2 3">
    <name type="scientific">Exserohilum turcicum (strain 28A)</name>
    <name type="common">Northern leaf blight fungus</name>
    <name type="synonym">Setosphaeria turcica</name>
    <dbReference type="NCBI Taxonomy" id="671987"/>
    <lineage>
        <taxon>Eukaryota</taxon>
        <taxon>Fungi</taxon>
        <taxon>Dikarya</taxon>
        <taxon>Ascomycota</taxon>
        <taxon>Pezizomycotina</taxon>
        <taxon>Dothideomycetes</taxon>
        <taxon>Pleosporomycetidae</taxon>
        <taxon>Pleosporales</taxon>
        <taxon>Pleosporineae</taxon>
        <taxon>Pleosporaceae</taxon>
        <taxon>Exserohilum</taxon>
    </lineage>
</organism>
<dbReference type="Proteomes" id="UP000016935">
    <property type="component" value="Unassembled WGS sequence"/>
</dbReference>
<dbReference type="RefSeq" id="XP_008027980.1">
    <property type="nucleotide sequence ID" value="XM_008029789.1"/>
</dbReference>
<reference evidence="2 3" key="2">
    <citation type="journal article" date="2013" name="PLoS Genet.">
        <title>Comparative genome structure, secondary metabolite, and effector coding capacity across Cochliobolus pathogens.</title>
        <authorList>
            <person name="Condon B.J."/>
            <person name="Leng Y."/>
            <person name="Wu D."/>
            <person name="Bushley K.E."/>
            <person name="Ohm R.A."/>
            <person name="Otillar R."/>
            <person name="Martin J."/>
            <person name="Schackwitz W."/>
            <person name="Grimwood J."/>
            <person name="MohdZainudin N."/>
            <person name="Xue C."/>
            <person name="Wang R."/>
            <person name="Manning V.A."/>
            <person name="Dhillon B."/>
            <person name="Tu Z.J."/>
            <person name="Steffenson B.J."/>
            <person name="Salamov A."/>
            <person name="Sun H."/>
            <person name="Lowry S."/>
            <person name="LaButti K."/>
            <person name="Han J."/>
            <person name="Copeland A."/>
            <person name="Lindquist E."/>
            <person name="Barry K."/>
            <person name="Schmutz J."/>
            <person name="Baker S.E."/>
            <person name="Ciuffetti L.M."/>
            <person name="Grigoriev I.V."/>
            <person name="Zhong S."/>
            <person name="Turgeon B.G."/>
        </authorList>
    </citation>
    <scope>NUCLEOTIDE SEQUENCE [LARGE SCALE GENOMIC DNA]</scope>
    <source>
        <strain evidence="3">28A</strain>
    </source>
</reference>
<accession>R0K2A7</accession>
<dbReference type="HOGENOM" id="CLU_685127_0_0_1"/>
<gene>
    <name evidence="2" type="ORF">SETTUDRAFT_21101</name>
</gene>
<evidence type="ECO:0000256" key="1">
    <source>
        <dbReference type="SAM" id="MobiDB-lite"/>
    </source>
</evidence>
<sequence length="496" mass="55397">MFSYPTPRAPRPPGHLFRVVKTLSKDISITGTYLCISRDLGYSFEPTTDIDEELFTRCAPIAAAFKTIVGNSRLQQQLSLLEYKRLQDVLYQNIQGNGVTALGEKQAKMLPQLVVVKMAREKERVRREVEAIEETHRRGGEVTTLHVGSWVLRSQHTEEPETSFMVLRAIFGPTLAQFGEGSKQFKSGGIPDWFVAHICIGLVDAVEFLHAQDMVHGNIEASNVMLSLYPVYMHHRYRGYPDVQLIGFSACASTAEKNEVLDVQSVLAVVEEVITKWSDVASDFSSTGSDLSYGREGQDLRALLLAQIKSATGAAAEGSLDVQYLRNALLGTAQDMRHEGPETIPRDMMRLLHADLATAAELERVMRDPVVIRFMARKEGLRSIVEDVPFIMDGMNAGMKTQRILVVRFRSKKLEFLRAMGEEDAEGETDDEMIDDSLMQARLLGDWMCGEEDAEGETDDEIIGMRGEEDAEGETDDEMFDASLMQARLLGDGMRD</sequence>
<proteinExistence type="predicted"/>
<keyword evidence="3" id="KW-1185">Reference proteome</keyword>
<evidence type="ECO:0000313" key="3">
    <source>
        <dbReference type="Proteomes" id="UP000016935"/>
    </source>
</evidence>
<name>R0K2A7_EXST2</name>
<dbReference type="eggNOG" id="ENOG502R8A1">
    <property type="taxonomic scope" value="Eukaryota"/>
</dbReference>
<dbReference type="EMBL" id="KB908814">
    <property type="protein sequence ID" value="EOA83749.1"/>
    <property type="molecule type" value="Genomic_DNA"/>
</dbReference>
<feature type="region of interest" description="Disordered" evidence="1">
    <location>
        <begin position="455"/>
        <end position="477"/>
    </location>
</feature>
<dbReference type="Gene3D" id="1.10.510.10">
    <property type="entry name" value="Transferase(Phosphotransferase) domain 1"/>
    <property type="match status" value="1"/>
</dbReference>
<evidence type="ECO:0000313" key="2">
    <source>
        <dbReference type="EMBL" id="EOA83749.1"/>
    </source>
</evidence>
<protein>
    <recommendedName>
        <fullName evidence="4">Protein kinase domain-containing protein</fullName>
    </recommendedName>
</protein>
<evidence type="ECO:0008006" key="4">
    <source>
        <dbReference type="Google" id="ProtNLM"/>
    </source>
</evidence>
<reference evidence="2 3" key="1">
    <citation type="journal article" date="2012" name="PLoS Pathog.">
        <title>Diverse lifestyles and strategies of plant pathogenesis encoded in the genomes of eighteen Dothideomycetes fungi.</title>
        <authorList>
            <person name="Ohm R.A."/>
            <person name="Feau N."/>
            <person name="Henrissat B."/>
            <person name="Schoch C.L."/>
            <person name="Horwitz B.A."/>
            <person name="Barry K.W."/>
            <person name="Condon B.J."/>
            <person name="Copeland A.C."/>
            <person name="Dhillon B."/>
            <person name="Glaser F."/>
            <person name="Hesse C.N."/>
            <person name="Kosti I."/>
            <person name="LaButti K."/>
            <person name="Lindquist E.A."/>
            <person name="Lucas S."/>
            <person name="Salamov A.A."/>
            <person name="Bradshaw R.E."/>
            <person name="Ciuffetti L."/>
            <person name="Hamelin R.C."/>
            <person name="Kema G.H.J."/>
            <person name="Lawrence C."/>
            <person name="Scott J.A."/>
            <person name="Spatafora J.W."/>
            <person name="Turgeon B.G."/>
            <person name="de Wit P.J.G.M."/>
            <person name="Zhong S."/>
            <person name="Goodwin S.B."/>
            <person name="Grigoriev I.V."/>
        </authorList>
    </citation>
    <scope>NUCLEOTIDE SEQUENCE [LARGE SCALE GENOMIC DNA]</scope>
    <source>
        <strain evidence="3">28A</strain>
    </source>
</reference>
<dbReference type="OrthoDB" id="5979581at2759"/>
<dbReference type="SUPFAM" id="SSF56112">
    <property type="entry name" value="Protein kinase-like (PK-like)"/>
    <property type="match status" value="1"/>
</dbReference>
<dbReference type="GeneID" id="19402398"/>
<dbReference type="AlphaFoldDB" id="R0K2A7"/>
<dbReference type="InterPro" id="IPR011009">
    <property type="entry name" value="Kinase-like_dom_sf"/>
</dbReference>